<keyword evidence="2" id="KW-0238">DNA-binding</keyword>
<proteinExistence type="predicted"/>
<evidence type="ECO:0000313" key="5">
    <source>
        <dbReference type="EMBL" id="MBR0650491.1"/>
    </source>
</evidence>
<dbReference type="CDD" id="cd00090">
    <property type="entry name" value="HTH_ARSR"/>
    <property type="match status" value="1"/>
</dbReference>
<keyword evidence="1" id="KW-0805">Transcription regulation</keyword>
<dbReference type="InterPro" id="IPR051081">
    <property type="entry name" value="HTH_MetalResp_TranReg"/>
</dbReference>
<comment type="caution">
    <text evidence="5">The sequence shown here is derived from an EMBL/GenBank/DDBJ whole genome shotgun (WGS) entry which is preliminary data.</text>
</comment>
<gene>
    <name evidence="5" type="ORF">GXW78_12520</name>
</gene>
<reference evidence="6" key="1">
    <citation type="journal article" date="2021" name="Syst. Appl. Microbiol.">
        <title>Roseomonas hellenica sp. nov., isolated from roots of wild-growing Alkanna tinctoria.</title>
        <authorList>
            <person name="Rat A."/>
            <person name="Naranjo H.D."/>
            <person name="Lebbe L."/>
            <person name="Cnockaert M."/>
            <person name="Krigas N."/>
            <person name="Grigoriadou K."/>
            <person name="Maloupa E."/>
            <person name="Willems A."/>
        </authorList>
    </citation>
    <scope>NUCLEOTIDE SEQUENCE [LARGE SCALE GENOMIC DNA]</scope>
    <source>
        <strain evidence="6">LMG 31159</strain>
    </source>
</reference>
<name>A0ABS5EHL0_9PROT</name>
<dbReference type="PROSITE" id="PS50987">
    <property type="entry name" value="HTH_ARSR_2"/>
    <property type="match status" value="1"/>
</dbReference>
<keyword evidence="3" id="KW-0804">Transcription</keyword>
<sequence length="104" mass="11599">MESIAALADPTRRAILEMLGEGDRPAGAIVARFAISAPAISQHLKVLKTAGLVRVRVEGQRRIYSLDPSGLEEIEAWTRRVRRHWATRLDALEQALANDREDDL</sequence>
<evidence type="ECO:0000256" key="3">
    <source>
        <dbReference type="ARBA" id="ARBA00023163"/>
    </source>
</evidence>
<dbReference type="SUPFAM" id="SSF46785">
    <property type="entry name" value="Winged helix' DNA-binding domain"/>
    <property type="match status" value="1"/>
</dbReference>
<dbReference type="InterPro" id="IPR036390">
    <property type="entry name" value="WH_DNA-bd_sf"/>
</dbReference>
<evidence type="ECO:0000256" key="2">
    <source>
        <dbReference type="ARBA" id="ARBA00023125"/>
    </source>
</evidence>
<dbReference type="PRINTS" id="PR00778">
    <property type="entry name" value="HTHARSR"/>
</dbReference>
<evidence type="ECO:0000313" key="6">
    <source>
        <dbReference type="Proteomes" id="UP000698752"/>
    </source>
</evidence>
<evidence type="ECO:0000256" key="1">
    <source>
        <dbReference type="ARBA" id="ARBA00023015"/>
    </source>
</evidence>
<protein>
    <submittedName>
        <fullName evidence="5">Winged helix-turn-helix transcriptional regulator</fullName>
    </submittedName>
</protein>
<dbReference type="PANTHER" id="PTHR33154:SF33">
    <property type="entry name" value="TRANSCRIPTIONAL REPRESSOR SDPR"/>
    <property type="match status" value="1"/>
</dbReference>
<dbReference type="NCBIfam" id="NF033788">
    <property type="entry name" value="HTH_metalloreg"/>
    <property type="match status" value="1"/>
</dbReference>
<dbReference type="InterPro" id="IPR011991">
    <property type="entry name" value="ArsR-like_HTH"/>
</dbReference>
<feature type="domain" description="HTH arsR-type" evidence="4">
    <location>
        <begin position="1"/>
        <end position="89"/>
    </location>
</feature>
<dbReference type="Gene3D" id="1.10.10.10">
    <property type="entry name" value="Winged helix-like DNA-binding domain superfamily/Winged helix DNA-binding domain"/>
    <property type="match status" value="1"/>
</dbReference>
<dbReference type="Proteomes" id="UP000698752">
    <property type="component" value="Unassembled WGS sequence"/>
</dbReference>
<accession>A0ABS5EHL0</accession>
<keyword evidence="6" id="KW-1185">Reference proteome</keyword>
<dbReference type="InterPro" id="IPR036388">
    <property type="entry name" value="WH-like_DNA-bd_sf"/>
</dbReference>
<evidence type="ECO:0000259" key="4">
    <source>
        <dbReference type="PROSITE" id="PS50987"/>
    </source>
</evidence>
<dbReference type="SMART" id="SM00418">
    <property type="entry name" value="HTH_ARSR"/>
    <property type="match status" value="1"/>
</dbReference>
<dbReference type="RefSeq" id="WP_211869158.1">
    <property type="nucleotide sequence ID" value="NZ_JAAEDI010000012.1"/>
</dbReference>
<dbReference type="InterPro" id="IPR001845">
    <property type="entry name" value="HTH_ArsR_DNA-bd_dom"/>
</dbReference>
<organism evidence="5 6">
    <name type="scientific">Neoroseomonas terrae</name>
    <dbReference type="NCBI Taxonomy" id="424799"/>
    <lineage>
        <taxon>Bacteria</taxon>
        <taxon>Pseudomonadati</taxon>
        <taxon>Pseudomonadota</taxon>
        <taxon>Alphaproteobacteria</taxon>
        <taxon>Acetobacterales</taxon>
        <taxon>Acetobacteraceae</taxon>
        <taxon>Neoroseomonas</taxon>
    </lineage>
</organism>
<dbReference type="PANTHER" id="PTHR33154">
    <property type="entry name" value="TRANSCRIPTIONAL REGULATOR, ARSR FAMILY"/>
    <property type="match status" value="1"/>
</dbReference>
<dbReference type="Pfam" id="PF12840">
    <property type="entry name" value="HTH_20"/>
    <property type="match status" value="1"/>
</dbReference>
<dbReference type="EMBL" id="JAAEDI010000012">
    <property type="protein sequence ID" value="MBR0650491.1"/>
    <property type="molecule type" value="Genomic_DNA"/>
</dbReference>